<organism evidence="1 2">
    <name type="scientific">Thelohanellus kitauei</name>
    <name type="common">Myxosporean</name>
    <dbReference type="NCBI Taxonomy" id="669202"/>
    <lineage>
        <taxon>Eukaryota</taxon>
        <taxon>Metazoa</taxon>
        <taxon>Cnidaria</taxon>
        <taxon>Myxozoa</taxon>
        <taxon>Myxosporea</taxon>
        <taxon>Bivalvulida</taxon>
        <taxon>Platysporina</taxon>
        <taxon>Myxobolidae</taxon>
        <taxon>Thelohanellus</taxon>
    </lineage>
</organism>
<reference evidence="1 2" key="1">
    <citation type="journal article" date="2014" name="Genome Biol. Evol.">
        <title>The genome of the myxosporean Thelohanellus kitauei shows adaptations to nutrient acquisition within its fish host.</title>
        <authorList>
            <person name="Yang Y."/>
            <person name="Xiong J."/>
            <person name="Zhou Z."/>
            <person name="Huo F."/>
            <person name="Miao W."/>
            <person name="Ran C."/>
            <person name="Liu Y."/>
            <person name="Zhang J."/>
            <person name="Feng J."/>
            <person name="Wang M."/>
            <person name="Wang M."/>
            <person name="Wang L."/>
            <person name="Yao B."/>
        </authorList>
    </citation>
    <scope>NUCLEOTIDE SEQUENCE [LARGE SCALE GENOMIC DNA]</scope>
    <source>
        <strain evidence="1">Wuqing</strain>
    </source>
</reference>
<evidence type="ECO:0000313" key="2">
    <source>
        <dbReference type="Proteomes" id="UP000031668"/>
    </source>
</evidence>
<comment type="caution">
    <text evidence="1">The sequence shown here is derived from an EMBL/GenBank/DDBJ whole genome shotgun (WGS) entry which is preliminary data.</text>
</comment>
<keyword evidence="2" id="KW-1185">Reference proteome</keyword>
<dbReference type="AlphaFoldDB" id="A0A0C2NA13"/>
<evidence type="ECO:0000313" key="1">
    <source>
        <dbReference type="EMBL" id="KII73195.1"/>
    </source>
</evidence>
<dbReference type="EMBL" id="JWZT01000934">
    <property type="protein sequence ID" value="KII73195.1"/>
    <property type="molecule type" value="Genomic_DNA"/>
</dbReference>
<name>A0A0C2NA13_THEKT</name>
<gene>
    <name evidence="1" type="ORF">RF11_07382</name>
</gene>
<sequence length="189" mass="21805">MVQPSNTSGIYEDRTDELEFGRVLCPCCVNKRLFYALNHQLEPHGMNYSNLDNGLGIIQRMHGEIYGRHASIWKTFKDALAGHHRGNNDDLVLLHPPKHKETPLSYPVPDPRNLTFLSVIQTHCRIMIIFFAHDAMRPRWKEHAPAEALLDLQPEVSEELQLVDESFKRAFEELLGIRNKKKIESLPTK</sequence>
<accession>A0A0C2NA13</accession>
<protein>
    <submittedName>
        <fullName evidence="1">Uncharacterized protein</fullName>
    </submittedName>
</protein>
<proteinExistence type="predicted"/>
<dbReference type="Proteomes" id="UP000031668">
    <property type="component" value="Unassembled WGS sequence"/>
</dbReference>